<keyword evidence="3" id="KW-1185">Reference proteome</keyword>
<dbReference type="Proteomes" id="UP000257884">
    <property type="component" value="Segment"/>
</dbReference>
<proteinExistence type="predicted"/>
<dbReference type="Pfam" id="PF25670">
    <property type="entry name" value="Phage_tail_C_2"/>
    <property type="match status" value="1"/>
</dbReference>
<dbReference type="RefSeq" id="YP_010672680.1">
    <property type="nucleotide sequence ID" value="NC_070979.1"/>
</dbReference>
<sequence>MIVYNNQAPSAVNNVGQFGATEGSIGAYKQAAEYAADSKYWALLAESKFGTVDDLIAQVEILYKQGVLLKEDIEDLKQDFIAQDARLMNLIAQTNAAVADANNAVALINQKLVEVQRQLDILLGMTVTVTTLPPGSEATGSFNSQTGEIKLGIPEGEKGADGSVTDLSTAPTGTPELGDIGFYVDKDDNTVHKTSLEAIANLIPSVRSVSINGGPALDGEVALTINKETVGLGNVLNVAQYSRQEINDKFDKTTKTYQSKAEADADAQFRQVGEKVLVWDSTKYEFYTVAANKTLTPVKTEGRILTVNSRAPDSTGNIDITIPTGNPSLYLGEMVMFPYDPAKTVSYPGVLPADGRLVPKANAADLGPSLVSGQLPVVSETEWQAGARQYFSWGKLADGINDADSTNFINIRLPDWTGGEAIRSPDSDKDTNYKGRVLSQVPYIVTVNGKAPDDTNGNVVLTAANVGAASSGANSDITSLNGLTTPLSVAQGGTGVTDIGSLRRAALVQGVLCNDQAGPQSYNSYRSPNGEYAFKVDNSGLVASINAGTEEVVPFAIESGGTGATTLNDARISLNLERFLQPSNETIVMAPSKSSYLTISDTSWGAYSSSDSSWRALGIGQGGTGATSEAAARVNLKVDKLVQSSTDTKLLDGSGEHTFFITDADWGYFNNSDSSRIALPVISGGTGGKTPAEGSEKLGAMHYQYGQSTFYGSEDLPTGIGFYSQDVSPFPGGNGAPYSYAEIMTISEGGRGGNWSQIGFSTITKQAPRYRQRTNDPALITNWRDFLVRDLNTTVDVNGFVKIASPIVKLKPDGSSEVNDQAQGVITERLDVGVYKISGVLGFNSDPSWGGNGGGFSIPQNSNGLPLLWVDYEVDEIGDITLKTYHRVHSGVPSFASNEKEGVVDGEPVDIPEGRWVDLRVEMPTE</sequence>
<evidence type="ECO:0000259" key="1">
    <source>
        <dbReference type="Pfam" id="PF25670"/>
    </source>
</evidence>
<evidence type="ECO:0000313" key="2">
    <source>
        <dbReference type="EMBL" id="AVZ45095.1"/>
    </source>
</evidence>
<dbReference type="InterPro" id="IPR058008">
    <property type="entry name" value="Gp26_C"/>
</dbReference>
<dbReference type="KEGG" id="vg:77948967"/>
<evidence type="ECO:0000313" key="3">
    <source>
        <dbReference type="Proteomes" id="UP000257884"/>
    </source>
</evidence>
<organism evidence="2 3">
    <name type="scientific">Escherichia phage EP335</name>
    <dbReference type="NCBI Taxonomy" id="2070199"/>
    <lineage>
        <taxon>Viruses</taxon>
        <taxon>Duplodnaviria</taxon>
        <taxon>Heunggongvirae</taxon>
        <taxon>Uroviricota</taxon>
        <taxon>Caudoviricetes</taxon>
        <taxon>Mktvariviridae</taxon>
        <taxon>Gordonclarkvirinae</taxon>
        <taxon>Nieuwekanaalvirus</taxon>
        <taxon>Nieuwekanaalvirus EP335</taxon>
    </lineage>
</organism>
<dbReference type="EMBL" id="MG748548">
    <property type="protein sequence ID" value="AVZ45095.1"/>
    <property type="molecule type" value="Genomic_DNA"/>
</dbReference>
<feature type="domain" description="Phage tail protein C-terminal" evidence="1">
    <location>
        <begin position="792"/>
        <end position="924"/>
    </location>
</feature>
<dbReference type="GeneID" id="77948967"/>
<accession>A0A2Z3DMR9</accession>
<name>A0A2Z3DMR9_9CAUD</name>
<reference evidence="3" key="1">
    <citation type="submission" date="2018-01" db="EMBL/GenBank/DDBJ databases">
        <authorList>
            <person name="van Mierlo J.T."/>
            <person name="Hagens S."/>
            <person name="Witte S."/>
            <person name="Klamert S."/>
            <person name="van de Straat L."/>
        </authorList>
    </citation>
    <scope>NUCLEOTIDE SEQUENCE [LARGE SCALE GENOMIC DNA]</scope>
</reference>
<protein>
    <submittedName>
        <fullName evidence="2">Putative tail fiber protein</fullName>
    </submittedName>
</protein>